<evidence type="ECO:0000256" key="11">
    <source>
        <dbReference type="RuleBase" id="RU365032"/>
    </source>
</evidence>
<dbReference type="Gene3D" id="3.30.470.20">
    <property type="entry name" value="ATP-grasp fold, B domain"/>
    <property type="match status" value="1"/>
</dbReference>
<evidence type="ECO:0000256" key="1">
    <source>
        <dbReference type="ARBA" id="ARBA00004514"/>
    </source>
</evidence>
<dbReference type="FunFam" id="3.30.470.20:FF:000003">
    <property type="entry name" value="Inositol hexakisphosphate and diphosphoinositol-pentakisphosphate kinase"/>
    <property type="match status" value="1"/>
</dbReference>
<dbReference type="Pfam" id="PF18086">
    <property type="entry name" value="PPIP5K2_N"/>
    <property type="match status" value="1"/>
</dbReference>
<dbReference type="Gene3D" id="3.40.50.1240">
    <property type="entry name" value="Phosphoglycerate mutase-like"/>
    <property type="match status" value="1"/>
</dbReference>
<keyword evidence="3 11" id="KW-0963">Cytoplasm</keyword>
<keyword evidence="7 11" id="KW-0418">Kinase</keyword>
<evidence type="ECO:0000256" key="10">
    <source>
        <dbReference type="ARBA" id="ARBA00034629"/>
    </source>
</evidence>
<evidence type="ECO:0000256" key="7">
    <source>
        <dbReference type="ARBA" id="ARBA00022777"/>
    </source>
</evidence>
<comment type="catalytic activity">
    <reaction evidence="10">
        <text>1D-myo-inositol hexakisphosphate + ATP = 1-diphospho-1D-myo-inositol 2,3,4,5,6-pentakisphosphate + ADP</text>
        <dbReference type="Rhea" id="RHEA:37459"/>
        <dbReference type="ChEBI" id="CHEBI:30616"/>
        <dbReference type="ChEBI" id="CHEBI:58130"/>
        <dbReference type="ChEBI" id="CHEBI:74946"/>
        <dbReference type="ChEBI" id="CHEBI:456216"/>
        <dbReference type="EC" id="2.7.4.24"/>
    </reaction>
    <physiologicalReaction direction="left-to-right" evidence="10">
        <dbReference type="Rhea" id="RHEA:37460"/>
    </physiologicalReaction>
</comment>
<dbReference type="PANTHER" id="PTHR12750:SF13">
    <property type="entry name" value="INOSITOL HEXAKISPHOSPHATE AND DIPHOSPHOINOSITOL-PENTAKISPHOSPHATE KINASE"/>
    <property type="match status" value="1"/>
</dbReference>
<dbReference type="Ensembl" id="ENSEEET00000046037.2">
    <property type="protein sequence ID" value="ENSEEEP00000045530.2"/>
    <property type="gene ID" value="ENSEEEG00000020153.2"/>
</dbReference>
<dbReference type="GO" id="GO:0005829">
    <property type="term" value="C:cytosol"/>
    <property type="evidence" value="ECO:0007669"/>
    <property type="project" value="UniProtKB-SubCell"/>
</dbReference>
<dbReference type="EC" id="2.7.4.24" evidence="11"/>
<reference evidence="15" key="2">
    <citation type="journal article" date="2017" name="Sci. Adv.">
        <title>A tail of two voltages: Proteomic comparison of the three electric organs of the electric eel.</title>
        <authorList>
            <person name="Traeger L.L."/>
            <person name="Sabat G."/>
            <person name="Barrett-Wilt G.A."/>
            <person name="Wells G.B."/>
            <person name="Sussman M.R."/>
        </authorList>
    </citation>
    <scope>NUCLEOTIDE SEQUENCE [LARGE SCALE GENOMIC DNA]</scope>
</reference>
<dbReference type="InterPro" id="IPR033379">
    <property type="entry name" value="Acid_Pase_AS"/>
</dbReference>
<comment type="similarity">
    <text evidence="2 11">Belongs to the histidine acid phosphatase family. VIP1 subfamily.</text>
</comment>
<dbReference type="FunFam" id="3.40.50.11950:FF:000001">
    <property type="entry name" value="Inositol hexakisphosphate and diphosphoinositol-pentakisphosphate kinase"/>
    <property type="match status" value="1"/>
</dbReference>
<dbReference type="PANTHER" id="PTHR12750">
    <property type="entry name" value="DIPHOSPHOINOSITOL PENTAKISPHOSPHATE KINASE"/>
    <property type="match status" value="1"/>
</dbReference>
<comment type="subcellular location">
    <subcellularLocation>
        <location evidence="1 11">Cytoplasm</location>
        <location evidence="1 11">Cytosol</location>
    </subcellularLocation>
</comment>
<keyword evidence="15" id="KW-1185">Reference proteome</keyword>
<comment type="catalytic activity">
    <reaction evidence="9">
        <text>5-diphospho-1D-myo-inositol 1,2,3,4,6-pentakisphosphate + ATP + H(+) = 1,5-bis(diphospho)-1D-myo-inositol 2,3,4,6-tetrakisphosphate + ADP</text>
        <dbReference type="Rhea" id="RHEA:10276"/>
        <dbReference type="ChEBI" id="CHEBI:15378"/>
        <dbReference type="ChEBI" id="CHEBI:30616"/>
        <dbReference type="ChEBI" id="CHEBI:58628"/>
        <dbReference type="ChEBI" id="CHEBI:77983"/>
        <dbReference type="ChEBI" id="CHEBI:456216"/>
        <dbReference type="EC" id="2.7.4.24"/>
    </reaction>
    <physiologicalReaction direction="left-to-right" evidence="9">
        <dbReference type="Rhea" id="RHEA:10277"/>
    </physiologicalReaction>
</comment>
<dbReference type="AlphaFoldDB" id="A0A4W4H2A7"/>
<protein>
    <recommendedName>
        <fullName evidence="11">Inositol hexakisphosphate and diphosphoinositol-pentakisphosphate kinase</fullName>
        <ecNumber evidence="11">2.7.4.24</ecNumber>
    </recommendedName>
</protein>
<feature type="compositionally biased region" description="Acidic residues" evidence="12">
    <location>
        <begin position="30"/>
        <end position="40"/>
    </location>
</feature>
<dbReference type="GO" id="GO:0052723">
    <property type="term" value="F:inositol hexakisphosphate 1-kinase activity"/>
    <property type="evidence" value="ECO:0007669"/>
    <property type="project" value="RHEA"/>
</dbReference>
<evidence type="ECO:0000256" key="2">
    <source>
        <dbReference type="ARBA" id="ARBA00005609"/>
    </source>
</evidence>
<accession>A0A4W4H2A7</accession>
<reference evidence="15" key="1">
    <citation type="journal article" date="2014" name="Science">
        <title>Nonhuman genetics. Genomic basis for the convergent evolution of electric organs.</title>
        <authorList>
            <person name="Gallant J.R."/>
            <person name="Traeger L.L."/>
            <person name="Volkening J.D."/>
            <person name="Moffett H."/>
            <person name="Chen P.H."/>
            <person name="Novina C.D."/>
            <person name="Phillips G.N.Jr."/>
            <person name="Anand R."/>
            <person name="Wells G.B."/>
            <person name="Pinch M."/>
            <person name="Guth R."/>
            <person name="Unguez G.A."/>
            <person name="Albert J.S."/>
            <person name="Zakon H.H."/>
            <person name="Samanta M.P."/>
            <person name="Sussman M.R."/>
        </authorList>
    </citation>
    <scope>NUCLEOTIDE SEQUENCE [LARGE SCALE GENOMIC DNA]</scope>
</reference>
<dbReference type="GO" id="GO:0033857">
    <property type="term" value="F:5-diphosphoinositol pentakisphosphate 1-kinase activity"/>
    <property type="evidence" value="ECO:0007669"/>
    <property type="project" value="TreeGrafter"/>
</dbReference>
<evidence type="ECO:0000256" key="3">
    <source>
        <dbReference type="ARBA" id="ARBA00022490"/>
    </source>
</evidence>
<reference evidence="14" key="3">
    <citation type="submission" date="2020-05" db="EMBL/GenBank/DDBJ databases">
        <title>Electrophorus electricus (electric eel) genome, fEleEle1, primary haplotype.</title>
        <authorList>
            <person name="Myers G."/>
            <person name="Meyer A."/>
            <person name="Fedrigo O."/>
            <person name="Formenti G."/>
            <person name="Rhie A."/>
            <person name="Tracey A."/>
            <person name="Sims Y."/>
            <person name="Jarvis E.D."/>
        </authorList>
    </citation>
    <scope>NUCLEOTIDE SEQUENCE [LARGE SCALE GENOMIC DNA]</scope>
</reference>
<comment type="function">
    <text evidence="11">Bifunctional inositol kinase that acts in concert with the IP6K kinases to synthesize the diphosphate group-containing inositol pyrophosphates diphosphoinositol pentakisphosphate, PP-InsP5, and bis-diphosphoinositol tetrakisphosphate, (PP)2-InsP4. PP-InsP5 and (PP)2-InsP4, also respectively called InsP7 and InsP8, may regulate a variety of cellular processes, including apoptosis, vesicle trafficking, cytoskeletal dynamics, and exocytosis. Phosphorylates inositol hexakisphosphate (InsP6).</text>
</comment>
<dbReference type="Pfam" id="PF00328">
    <property type="entry name" value="His_Phos_2"/>
    <property type="match status" value="1"/>
</dbReference>
<feature type="domain" description="VIP1 N-terminal" evidence="13">
    <location>
        <begin position="46"/>
        <end position="135"/>
    </location>
</feature>
<dbReference type="GO" id="GO:0006020">
    <property type="term" value="P:inositol metabolic process"/>
    <property type="evidence" value="ECO:0007669"/>
    <property type="project" value="TreeGrafter"/>
</dbReference>
<dbReference type="InterPro" id="IPR037446">
    <property type="entry name" value="His_Pase_VIP1"/>
</dbReference>
<dbReference type="InterPro" id="IPR029033">
    <property type="entry name" value="His_PPase_superfam"/>
</dbReference>
<dbReference type="GO" id="GO:0005524">
    <property type="term" value="F:ATP binding"/>
    <property type="evidence" value="ECO:0007669"/>
    <property type="project" value="UniProtKB-KW"/>
</dbReference>
<keyword evidence="6 11" id="KW-0547">Nucleotide-binding</keyword>
<feature type="region of interest" description="Disordered" evidence="12">
    <location>
        <begin position="21"/>
        <end position="40"/>
    </location>
</feature>
<dbReference type="InterPro" id="IPR000560">
    <property type="entry name" value="His_Pase_clade-2"/>
</dbReference>
<evidence type="ECO:0000259" key="13">
    <source>
        <dbReference type="Pfam" id="PF18086"/>
    </source>
</evidence>
<dbReference type="CDD" id="cd07061">
    <property type="entry name" value="HP_HAP_like"/>
    <property type="match status" value="1"/>
</dbReference>
<evidence type="ECO:0000256" key="5">
    <source>
        <dbReference type="ARBA" id="ARBA00022679"/>
    </source>
</evidence>
<keyword evidence="4" id="KW-0597">Phosphoprotein</keyword>
<name>A0A4W4H2A7_ELEEL</name>
<dbReference type="Proteomes" id="UP000314983">
    <property type="component" value="Chromosome 12"/>
</dbReference>
<dbReference type="FunFam" id="3.40.50.11950:FF:000003">
    <property type="entry name" value="Inositol hexakisphosphate and diphosphoinositol-pentakisphosphate kinase"/>
    <property type="match status" value="1"/>
</dbReference>
<evidence type="ECO:0000313" key="14">
    <source>
        <dbReference type="Ensembl" id="ENSEEEP00000045530.2"/>
    </source>
</evidence>
<reference evidence="14" key="5">
    <citation type="submission" date="2025-09" db="UniProtKB">
        <authorList>
            <consortium name="Ensembl"/>
        </authorList>
    </citation>
    <scope>IDENTIFICATION</scope>
</reference>
<sequence>SKQVPHFLECLESNEHRGLDCRDMRNASDPYDEEEDDDNLSSERQIVVGICSMMKKSNSKPMTQIMERLCKFEYITVVIFPEDVILNEPVEKWPLCDCLISFHSKGFPLDKAVSYAKLRNPLLINDLHMQYFIQDRREVYRILQEEGIDLPRYAVLNRDPDRPKECNLVEGEDHVEVNGEVFHKPFVEKPVSAEDHNVYIYYPTPAGGGSQRLFRKIGSRSSVYSPESAVRKTGSYIYEEFMPTDGTDVKVYTVGPDYAHAEARKSPALDGKVERDSEGKEIRYPVMLTAMEKLVARKVCLAFKQTVCGFDLLRANGHSFVCDVNGFSFVKNSMKYYDDCAKVLGNMVMRELAPQLHIPWSIPMEAEDIPIVPTTSGTMMELRCVIAVIRHGDRTPKQKMKMEVRNALFFDLFEKYGGYKSGKLKLKKPKQLQEVLDIARQLLSELGQHNDCEIEEKKSKLEQLKTVLEMYGHFSGINRKVQLTYLPNGQLKASSEEEGVGPSLLLVLKWGGELTPAGRVQAEELGRAFRCMYPGGQGDYAGFPGCGLLRLHSTYRHDLKIYASDEGRVQMTAAAFAKGLLALEGELTPILVQMVKSANMNGLLDSDSDSLTDCQQRVKARLHDIMQKDQDFTEEDYQKLAPTSSPSLLNSMKIIQNPVRTCDKVYALIQSLTRQIRSRLEDPKSASLQLYHSETLELMLQRWSKLERDFRMKNGRYDISKIPDIYDCIKYDTQHNSSLGLEDTLELFRLSRALADIIIPQEYGISKLEKLDIASAYCLPLFRKIQLDLQRTHEDEAVNKLHPLYSRGVMSPGRHVRTRLYFTSESHVHSLLSIFRYGGLLNEGKDEQWKQAMDYLSAVTELNYMTQIVIMLYEDNNKDPSSEERFHVELHFSPGVKVCPDEENAPMGFGFRPASAKVCGKDLGSLEDLSKDEPDHTALTEPLSIHRKSPLLANRKAGSMEVRTFRSLHTGLFSASFRGVSSSAPNLRELARAQRKKLLSMPAIKRFSVSYARHPTNGIGALCRNDFGIGPLFLCAAGFEGCSMVPSIYPLETLHNSLSLKQVDEFLSKVCESRNETLTKTMKCR</sequence>
<dbReference type="PROSITE" id="PS00616">
    <property type="entry name" value="HIS_ACID_PHOSPHAT_1"/>
    <property type="match status" value="1"/>
</dbReference>
<proteinExistence type="inferred from homology"/>
<evidence type="ECO:0000256" key="4">
    <source>
        <dbReference type="ARBA" id="ARBA00022553"/>
    </source>
</evidence>
<dbReference type="SUPFAM" id="SSF53254">
    <property type="entry name" value="Phosphoglycerate mutase-like"/>
    <property type="match status" value="1"/>
</dbReference>
<evidence type="ECO:0000256" key="9">
    <source>
        <dbReference type="ARBA" id="ARBA00033696"/>
    </source>
</evidence>
<dbReference type="SUPFAM" id="SSF56059">
    <property type="entry name" value="Glutathione synthetase ATP-binding domain-like"/>
    <property type="match status" value="1"/>
</dbReference>
<evidence type="ECO:0000256" key="6">
    <source>
        <dbReference type="ARBA" id="ARBA00022741"/>
    </source>
</evidence>
<evidence type="ECO:0000256" key="8">
    <source>
        <dbReference type="ARBA" id="ARBA00022840"/>
    </source>
</evidence>
<reference evidence="14" key="4">
    <citation type="submission" date="2025-08" db="UniProtKB">
        <authorList>
            <consortium name="Ensembl"/>
        </authorList>
    </citation>
    <scope>IDENTIFICATION</scope>
</reference>
<keyword evidence="5 11" id="KW-0808">Transferase</keyword>
<dbReference type="GeneTree" id="ENSGT00390000009048"/>
<keyword evidence="8 11" id="KW-0067">ATP-binding</keyword>
<organism evidence="14 15">
    <name type="scientific">Electrophorus electricus</name>
    <name type="common">Electric eel</name>
    <name type="synonym">Gymnotus electricus</name>
    <dbReference type="NCBI Taxonomy" id="8005"/>
    <lineage>
        <taxon>Eukaryota</taxon>
        <taxon>Metazoa</taxon>
        <taxon>Chordata</taxon>
        <taxon>Craniata</taxon>
        <taxon>Vertebrata</taxon>
        <taxon>Euteleostomi</taxon>
        <taxon>Actinopterygii</taxon>
        <taxon>Neopterygii</taxon>
        <taxon>Teleostei</taxon>
        <taxon>Ostariophysi</taxon>
        <taxon>Gymnotiformes</taxon>
        <taxon>Gymnotoidei</taxon>
        <taxon>Gymnotidae</taxon>
        <taxon>Electrophorus</taxon>
    </lineage>
</organism>
<dbReference type="Gene3D" id="3.40.50.11950">
    <property type="match status" value="1"/>
</dbReference>
<evidence type="ECO:0000313" key="15">
    <source>
        <dbReference type="Proteomes" id="UP000314983"/>
    </source>
</evidence>
<dbReference type="InterPro" id="IPR040557">
    <property type="entry name" value="VIP1_N"/>
</dbReference>
<evidence type="ECO:0000256" key="12">
    <source>
        <dbReference type="SAM" id="MobiDB-lite"/>
    </source>
</evidence>
<gene>
    <name evidence="14" type="primary">ppip5k1b</name>
</gene>
<dbReference type="GO" id="GO:0032958">
    <property type="term" value="P:inositol phosphate biosynthetic process"/>
    <property type="evidence" value="ECO:0007669"/>
    <property type="project" value="TreeGrafter"/>
</dbReference>